<proteinExistence type="predicted"/>
<evidence type="ECO:0000313" key="3">
    <source>
        <dbReference type="Proteomes" id="UP000054248"/>
    </source>
</evidence>
<keyword evidence="3" id="KW-1185">Reference proteome</keyword>
<feature type="region of interest" description="Disordered" evidence="1">
    <location>
        <begin position="38"/>
        <end position="57"/>
    </location>
</feature>
<protein>
    <submittedName>
        <fullName evidence="2">Uncharacterized protein</fullName>
    </submittedName>
</protein>
<dbReference type="HOGENOM" id="CLU_2016901_0_0_1"/>
<evidence type="ECO:0000313" key="2">
    <source>
        <dbReference type="EMBL" id="KIO17878.1"/>
    </source>
</evidence>
<dbReference type="Proteomes" id="UP000054248">
    <property type="component" value="Unassembled WGS sequence"/>
</dbReference>
<sequence>MPRAQRRQPNGSTLFYPFCGQTSCTRLPSVPPVSLSSIPAPAAAGDSDSVSIRPEDPRDPVAKKIVLDMENRWASDETQLSEIKAIYRLDLSASIYRRFDTALLVEHPLISPLIDAISWNPVK</sequence>
<name>A0A0C3K928_9AGAM</name>
<gene>
    <name evidence="2" type="ORF">M407DRAFT_32432</name>
</gene>
<evidence type="ECO:0000256" key="1">
    <source>
        <dbReference type="SAM" id="MobiDB-lite"/>
    </source>
</evidence>
<accession>A0A0C3K928</accession>
<dbReference type="EMBL" id="KN823334">
    <property type="protein sequence ID" value="KIO17878.1"/>
    <property type="molecule type" value="Genomic_DNA"/>
</dbReference>
<reference evidence="2 3" key="1">
    <citation type="submission" date="2014-04" db="EMBL/GenBank/DDBJ databases">
        <authorList>
            <consortium name="DOE Joint Genome Institute"/>
            <person name="Kuo A."/>
            <person name="Girlanda M."/>
            <person name="Perotto S."/>
            <person name="Kohler A."/>
            <person name="Nagy L.G."/>
            <person name="Floudas D."/>
            <person name="Copeland A."/>
            <person name="Barry K.W."/>
            <person name="Cichocki N."/>
            <person name="Veneault-Fourrey C."/>
            <person name="LaButti K."/>
            <person name="Lindquist E.A."/>
            <person name="Lipzen A."/>
            <person name="Lundell T."/>
            <person name="Morin E."/>
            <person name="Murat C."/>
            <person name="Sun H."/>
            <person name="Tunlid A."/>
            <person name="Henrissat B."/>
            <person name="Grigoriev I.V."/>
            <person name="Hibbett D.S."/>
            <person name="Martin F."/>
            <person name="Nordberg H.P."/>
            <person name="Cantor M.N."/>
            <person name="Hua S.X."/>
        </authorList>
    </citation>
    <scope>NUCLEOTIDE SEQUENCE [LARGE SCALE GENOMIC DNA]</scope>
    <source>
        <strain evidence="2 3">MUT 4182</strain>
    </source>
</reference>
<dbReference type="AlphaFoldDB" id="A0A0C3K928"/>
<reference evidence="3" key="2">
    <citation type="submission" date="2015-01" db="EMBL/GenBank/DDBJ databases">
        <title>Evolutionary Origins and Diversification of the Mycorrhizal Mutualists.</title>
        <authorList>
            <consortium name="DOE Joint Genome Institute"/>
            <consortium name="Mycorrhizal Genomics Consortium"/>
            <person name="Kohler A."/>
            <person name="Kuo A."/>
            <person name="Nagy L.G."/>
            <person name="Floudas D."/>
            <person name="Copeland A."/>
            <person name="Barry K.W."/>
            <person name="Cichocki N."/>
            <person name="Veneault-Fourrey C."/>
            <person name="LaButti K."/>
            <person name="Lindquist E.A."/>
            <person name="Lipzen A."/>
            <person name="Lundell T."/>
            <person name="Morin E."/>
            <person name="Murat C."/>
            <person name="Riley R."/>
            <person name="Ohm R."/>
            <person name="Sun H."/>
            <person name="Tunlid A."/>
            <person name="Henrissat B."/>
            <person name="Grigoriev I.V."/>
            <person name="Hibbett D.S."/>
            <person name="Martin F."/>
        </authorList>
    </citation>
    <scope>NUCLEOTIDE SEQUENCE [LARGE SCALE GENOMIC DNA]</scope>
    <source>
        <strain evidence="3">MUT 4182</strain>
    </source>
</reference>
<organism evidence="2 3">
    <name type="scientific">Tulasnella calospora MUT 4182</name>
    <dbReference type="NCBI Taxonomy" id="1051891"/>
    <lineage>
        <taxon>Eukaryota</taxon>
        <taxon>Fungi</taxon>
        <taxon>Dikarya</taxon>
        <taxon>Basidiomycota</taxon>
        <taxon>Agaricomycotina</taxon>
        <taxon>Agaricomycetes</taxon>
        <taxon>Cantharellales</taxon>
        <taxon>Tulasnellaceae</taxon>
        <taxon>Tulasnella</taxon>
    </lineage>
</organism>